<gene>
    <name evidence="2" type="ORF">HNY73_023209</name>
</gene>
<evidence type="ECO:0000313" key="3">
    <source>
        <dbReference type="Proteomes" id="UP000807504"/>
    </source>
</evidence>
<dbReference type="SMART" id="SM01126">
    <property type="entry name" value="DDE_Tnp_IS1595"/>
    <property type="match status" value="1"/>
</dbReference>
<dbReference type="InterPro" id="IPR024445">
    <property type="entry name" value="Tnp_ISXO2-like"/>
</dbReference>
<dbReference type="PANTHER" id="PTHR47163">
    <property type="entry name" value="DDE_TNP_IS1595 DOMAIN-CONTAINING PROTEIN"/>
    <property type="match status" value="1"/>
</dbReference>
<dbReference type="EMBL" id="JABXBU010002231">
    <property type="protein sequence ID" value="KAF8765222.1"/>
    <property type="molecule type" value="Genomic_DNA"/>
</dbReference>
<evidence type="ECO:0000259" key="1">
    <source>
        <dbReference type="SMART" id="SM01126"/>
    </source>
</evidence>
<dbReference type="Proteomes" id="UP000807504">
    <property type="component" value="Unassembled WGS sequence"/>
</dbReference>
<keyword evidence="3" id="KW-1185">Reference proteome</keyword>
<organism evidence="2 3">
    <name type="scientific">Argiope bruennichi</name>
    <name type="common">Wasp spider</name>
    <name type="synonym">Aranea bruennichi</name>
    <dbReference type="NCBI Taxonomy" id="94029"/>
    <lineage>
        <taxon>Eukaryota</taxon>
        <taxon>Metazoa</taxon>
        <taxon>Ecdysozoa</taxon>
        <taxon>Arthropoda</taxon>
        <taxon>Chelicerata</taxon>
        <taxon>Arachnida</taxon>
        <taxon>Araneae</taxon>
        <taxon>Araneomorphae</taxon>
        <taxon>Entelegynae</taxon>
        <taxon>Araneoidea</taxon>
        <taxon>Araneidae</taxon>
        <taxon>Argiope</taxon>
    </lineage>
</organism>
<dbReference type="PANTHER" id="PTHR47163:SF2">
    <property type="entry name" value="SI:DKEY-17M8.2"/>
    <property type="match status" value="1"/>
</dbReference>
<name>A0A8T0E3D8_ARGBR</name>
<protein>
    <recommendedName>
        <fullName evidence="1">ISXO2-like transposase domain-containing protein</fullName>
    </recommendedName>
</protein>
<evidence type="ECO:0000313" key="2">
    <source>
        <dbReference type="EMBL" id="KAF8765222.1"/>
    </source>
</evidence>
<reference evidence="2" key="2">
    <citation type="submission" date="2020-06" db="EMBL/GenBank/DDBJ databases">
        <authorList>
            <person name="Sheffer M."/>
        </authorList>
    </citation>
    <scope>NUCLEOTIDE SEQUENCE</scope>
</reference>
<accession>A0A8T0E3D8</accession>
<dbReference type="AlphaFoldDB" id="A0A8T0E3D8"/>
<comment type="caution">
    <text evidence="2">The sequence shown here is derived from an EMBL/GenBank/DDBJ whole genome shotgun (WGS) entry which is preliminary data.</text>
</comment>
<reference evidence="2" key="1">
    <citation type="journal article" date="2020" name="bioRxiv">
        <title>Chromosome-level reference genome of the European wasp spider Argiope bruennichi: a resource for studies on range expansion and evolutionary adaptation.</title>
        <authorList>
            <person name="Sheffer M.M."/>
            <person name="Hoppe A."/>
            <person name="Krehenwinkel H."/>
            <person name="Uhl G."/>
            <person name="Kuss A.W."/>
            <person name="Jensen L."/>
            <person name="Jensen C."/>
            <person name="Gillespie R.G."/>
            <person name="Hoff K.J."/>
            <person name="Prost S."/>
        </authorList>
    </citation>
    <scope>NUCLEOTIDE SEQUENCE</scope>
</reference>
<proteinExistence type="predicted"/>
<dbReference type="Pfam" id="PF12762">
    <property type="entry name" value="DDE_Tnp_IS1595"/>
    <property type="match status" value="1"/>
</dbReference>
<sequence length="221" mass="25204">MLIYLRVYEADTNMLMNEVNGRSNKTVANWSNFCREVCMDVCVKKSEMIGCPGIVVEIDESKFGIREYNRGRRVNGKWVFSEIERGSRKCFWGVVEDRPKETLLEVIKRKLLPGTTITSDYCKSYDCLGNEGLSHLSVNHSLNFVDLATGAYTNSVENTYGSQIKREFHKNVRQLSGTFSIPILPNLCGEGDQTEADPFRDFFSCIKDLYMPQLSDDTMSQ</sequence>
<dbReference type="InterPro" id="IPR053164">
    <property type="entry name" value="IS1016-like_transposase"/>
</dbReference>
<feature type="domain" description="ISXO2-like transposase" evidence="1">
    <location>
        <begin position="47"/>
        <end position="171"/>
    </location>
</feature>